<dbReference type="EMBL" id="OU594943">
    <property type="protein sequence ID" value="CAG9284249.1"/>
    <property type="molecule type" value="Genomic_DNA"/>
</dbReference>
<name>A0A8J9TDP9_PHATR</name>
<feature type="region of interest" description="Disordered" evidence="1">
    <location>
        <begin position="164"/>
        <end position="195"/>
    </location>
</feature>
<reference evidence="2" key="1">
    <citation type="submission" date="2022-02" db="EMBL/GenBank/DDBJ databases">
        <authorList>
            <person name="Giguere J D."/>
        </authorList>
    </citation>
    <scope>NUCLEOTIDE SEQUENCE</scope>
    <source>
        <strain evidence="2">CCAP 1055/1</strain>
    </source>
</reference>
<organism evidence="2">
    <name type="scientific">Phaeodactylum tricornutum</name>
    <name type="common">Diatom</name>
    <dbReference type="NCBI Taxonomy" id="2850"/>
    <lineage>
        <taxon>Eukaryota</taxon>
        <taxon>Sar</taxon>
        <taxon>Stramenopiles</taxon>
        <taxon>Ochrophyta</taxon>
        <taxon>Bacillariophyta</taxon>
        <taxon>Bacillariophyceae</taxon>
        <taxon>Bacillariophycidae</taxon>
        <taxon>Naviculales</taxon>
        <taxon>Phaeodactylaceae</taxon>
        <taxon>Phaeodactylum</taxon>
    </lineage>
</organism>
<proteinExistence type="predicted"/>
<feature type="region of interest" description="Disordered" evidence="1">
    <location>
        <begin position="523"/>
        <end position="601"/>
    </location>
</feature>
<protein>
    <submittedName>
        <fullName evidence="2">Uncharacterized protein</fullName>
    </submittedName>
</protein>
<feature type="compositionally biased region" description="Basic residues" evidence="1">
    <location>
        <begin position="531"/>
        <end position="540"/>
    </location>
</feature>
<feature type="region of interest" description="Disordered" evidence="1">
    <location>
        <begin position="709"/>
        <end position="745"/>
    </location>
</feature>
<gene>
    <name evidence="2" type="ORF">PTTT1_LOCUS25346</name>
</gene>
<sequence length="772" mass="84569">MNARSWAQEATAWYVAHSDPYTSHQDNVYQVLRRPMVALTLSILHQSVGSDPNCQVLADGKKGAASGITVRATVPPSSDESSSKHSATVTTSPDWRAYLAQETDTGVLEFNQANEEAYDALSRRTKARLEAFLTGTSLAVATTVPTAATEDEIVGSSHASNLALSRPPMFPPKPNMATGKPIRGYSNRTTSQESDRSLGLIDGLAGFHRFEHSNSSSSAPSRSSPVLSSLNAGSQTLLRSISASTTSSASNIQKISKQPQIAPDELTIRMELYIRALLRVSAQQQECVLGAEPARALKARARSIVIALVDTVGTIRQQSPVLTRLLSWHVKELLAVDVLGESVVRLIRKVVSDYEHKTSFASLAFLSSPDDTAEHSLTPMVLWLFQYLQTSWRDCVSDCELERMLKLSLPENLRSVFKTIEFRSIGHLLETCQEYRDVLQHIELAPGIRSYDDSDDTDHSSTQANFRSACSSIAVHNNKAIRQAIRDLQREVITVNGNVLPPVTSRIELVHLLSQTLNSRSLQTAQPRLTRSQRRKQRAVRRVESAPILSTSESEADTAGPVQDSDGFLSSGNEGDLSDHKRQTSRAVGAGPSSKPTRRRRNFHLSTVDFLTKRLLLAAGRTGTGGDAYFVVRDLFGGDDIEVVPSHLPPSHARMVRPGSIEIIIMLSSVTIKCHGSFDVYPTSLVGDCEPLIQLHTTTTEVIQLQEVRASDSSGDDIKADNFSSEDESDAPGGRQGSVMVIQERQTERTGWRTLSIRPALYEKVESYSTPS</sequence>
<dbReference type="AlphaFoldDB" id="A0A8J9TDP9"/>
<dbReference type="Proteomes" id="UP000836788">
    <property type="component" value="Chromosome 2"/>
</dbReference>
<evidence type="ECO:0000256" key="1">
    <source>
        <dbReference type="SAM" id="MobiDB-lite"/>
    </source>
</evidence>
<accession>A0A8J9TDP9</accession>
<evidence type="ECO:0000313" key="2">
    <source>
        <dbReference type="EMBL" id="CAG9284249.1"/>
    </source>
</evidence>